<sequence>MRMEQYLQCIDYTLWDGNSPLKNMLWKARRLHCLLQLLKKRFRRVKVNSIKDDRLLLKAIEKRFGRNAATKKTQRNILKQQYENFTTPSSETLDQTFDKLQKIMSQLEILGETISQEDVNQKLLRNDLEEIDLRWQMAMLTMRARRFLKKTGRRITMNGNESIGFDKSKVECYNCHKKGYFAREYRAPRNQDSRNREPTRRIMPIEETTSNALVSQCAGFGLMIGSDPSRKGPTNFALWLILNKFIVLLQL</sequence>
<dbReference type="Proteomes" id="UP001151760">
    <property type="component" value="Unassembled WGS sequence"/>
</dbReference>
<dbReference type="GO" id="GO:0003964">
    <property type="term" value="F:RNA-directed DNA polymerase activity"/>
    <property type="evidence" value="ECO:0007669"/>
    <property type="project" value="UniProtKB-KW"/>
</dbReference>
<keyword evidence="1" id="KW-0548">Nucleotidyltransferase</keyword>
<reference evidence="1" key="2">
    <citation type="submission" date="2022-01" db="EMBL/GenBank/DDBJ databases">
        <authorList>
            <person name="Yamashiro T."/>
            <person name="Shiraishi A."/>
            <person name="Satake H."/>
            <person name="Nakayama K."/>
        </authorList>
    </citation>
    <scope>NUCLEOTIDE SEQUENCE</scope>
</reference>
<name>A0ABQ5CMD3_9ASTR</name>
<evidence type="ECO:0000313" key="2">
    <source>
        <dbReference type="Proteomes" id="UP001151760"/>
    </source>
</evidence>
<gene>
    <name evidence="1" type="ORF">Tco_0908450</name>
</gene>
<comment type="caution">
    <text evidence="1">The sequence shown here is derived from an EMBL/GenBank/DDBJ whole genome shotgun (WGS) entry which is preliminary data.</text>
</comment>
<evidence type="ECO:0000313" key="1">
    <source>
        <dbReference type="EMBL" id="GJT28175.1"/>
    </source>
</evidence>
<proteinExistence type="predicted"/>
<keyword evidence="1" id="KW-0695">RNA-directed DNA polymerase</keyword>
<dbReference type="EMBL" id="BQNB010014438">
    <property type="protein sequence ID" value="GJT28175.1"/>
    <property type="molecule type" value="Genomic_DNA"/>
</dbReference>
<protein>
    <submittedName>
        <fullName evidence="1">Reverse transcriptase domain-containing protein</fullName>
    </submittedName>
</protein>
<keyword evidence="1" id="KW-0808">Transferase</keyword>
<dbReference type="Pfam" id="PF14223">
    <property type="entry name" value="Retrotran_gag_2"/>
    <property type="match status" value="1"/>
</dbReference>
<dbReference type="InterPro" id="IPR036875">
    <property type="entry name" value="Znf_CCHC_sf"/>
</dbReference>
<organism evidence="1 2">
    <name type="scientific">Tanacetum coccineum</name>
    <dbReference type="NCBI Taxonomy" id="301880"/>
    <lineage>
        <taxon>Eukaryota</taxon>
        <taxon>Viridiplantae</taxon>
        <taxon>Streptophyta</taxon>
        <taxon>Embryophyta</taxon>
        <taxon>Tracheophyta</taxon>
        <taxon>Spermatophyta</taxon>
        <taxon>Magnoliopsida</taxon>
        <taxon>eudicotyledons</taxon>
        <taxon>Gunneridae</taxon>
        <taxon>Pentapetalae</taxon>
        <taxon>asterids</taxon>
        <taxon>campanulids</taxon>
        <taxon>Asterales</taxon>
        <taxon>Asteraceae</taxon>
        <taxon>Asteroideae</taxon>
        <taxon>Anthemideae</taxon>
        <taxon>Anthemidinae</taxon>
        <taxon>Tanacetum</taxon>
    </lineage>
</organism>
<accession>A0ABQ5CMD3</accession>
<dbReference type="SUPFAM" id="SSF57756">
    <property type="entry name" value="Retrovirus zinc finger-like domains"/>
    <property type="match status" value="1"/>
</dbReference>
<keyword evidence="2" id="KW-1185">Reference proteome</keyword>
<reference evidence="1" key="1">
    <citation type="journal article" date="2022" name="Int. J. Mol. Sci.">
        <title>Draft Genome of Tanacetum Coccineum: Genomic Comparison of Closely Related Tanacetum-Family Plants.</title>
        <authorList>
            <person name="Yamashiro T."/>
            <person name="Shiraishi A."/>
            <person name="Nakayama K."/>
            <person name="Satake H."/>
        </authorList>
    </citation>
    <scope>NUCLEOTIDE SEQUENCE</scope>
</reference>